<comment type="caution">
    <text evidence="1">The sequence shown here is derived from an EMBL/GenBank/DDBJ whole genome shotgun (WGS) entry which is preliminary data.</text>
</comment>
<dbReference type="AlphaFoldDB" id="A0AAV5LJK7"/>
<gene>
    <name evidence="1" type="ORF">SLEP1_g45623</name>
</gene>
<accession>A0AAV5LJK7</accession>
<name>A0AAV5LJK7_9ROSI</name>
<dbReference type="EMBL" id="BPVZ01000123">
    <property type="protein sequence ID" value="GKV37613.1"/>
    <property type="molecule type" value="Genomic_DNA"/>
</dbReference>
<evidence type="ECO:0000313" key="1">
    <source>
        <dbReference type="EMBL" id="GKV37613.1"/>
    </source>
</evidence>
<organism evidence="1 2">
    <name type="scientific">Rubroshorea leprosula</name>
    <dbReference type="NCBI Taxonomy" id="152421"/>
    <lineage>
        <taxon>Eukaryota</taxon>
        <taxon>Viridiplantae</taxon>
        <taxon>Streptophyta</taxon>
        <taxon>Embryophyta</taxon>
        <taxon>Tracheophyta</taxon>
        <taxon>Spermatophyta</taxon>
        <taxon>Magnoliopsida</taxon>
        <taxon>eudicotyledons</taxon>
        <taxon>Gunneridae</taxon>
        <taxon>Pentapetalae</taxon>
        <taxon>rosids</taxon>
        <taxon>malvids</taxon>
        <taxon>Malvales</taxon>
        <taxon>Dipterocarpaceae</taxon>
        <taxon>Rubroshorea</taxon>
    </lineage>
</organism>
<sequence length="45" mass="5232">MRLLNCAGTRCRLREEGHLLVLSSQLFPEFISLMWLRLSAQAEEL</sequence>
<evidence type="ECO:0000313" key="2">
    <source>
        <dbReference type="Proteomes" id="UP001054252"/>
    </source>
</evidence>
<protein>
    <submittedName>
        <fullName evidence="1">Uncharacterized protein</fullName>
    </submittedName>
</protein>
<keyword evidence="2" id="KW-1185">Reference proteome</keyword>
<reference evidence="1 2" key="1">
    <citation type="journal article" date="2021" name="Commun. Biol.">
        <title>The genome of Shorea leprosula (Dipterocarpaceae) highlights the ecological relevance of drought in aseasonal tropical rainforests.</title>
        <authorList>
            <person name="Ng K.K.S."/>
            <person name="Kobayashi M.J."/>
            <person name="Fawcett J.A."/>
            <person name="Hatakeyama M."/>
            <person name="Paape T."/>
            <person name="Ng C.H."/>
            <person name="Ang C.C."/>
            <person name="Tnah L.H."/>
            <person name="Lee C.T."/>
            <person name="Nishiyama T."/>
            <person name="Sese J."/>
            <person name="O'Brien M.J."/>
            <person name="Copetti D."/>
            <person name="Mohd Noor M.I."/>
            <person name="Ong R.C."/>
            <person name="Putra M."/>
            <person name="Sireger I.Z."/>
            <person name="Indrioko S."/>
            <person name="Kosugi Y."/>
            <person name="Izuno A."/>
            <person name="Isagi Y."/>
            <person name="Lee S.L."/>
            <person name="Shimizu K.K."/>
        </authorList>
    </citation>
    <scope>NUCLEOTIDE SEQUENCE [LARGE SCALE GENOMIC DNA]</scope>
    <source>
        <strain evidence="1">214</strain>
    </source>
</reference>
<dbReference type="Proteomes" id="UP001054252">
    <property type="component" value="Unassembled WGS sequence"/>
</dbReference>
<proteinExistence type="predicted"/>